<reference evidence="1 2" key="1">
    <citation type="journal article" date="2021" name="Hortic Res">
        <title>High-quality reference genome and annotation aids understanding of berry development for evergreen blueberry (Vaccinium darrowii).</title>
        <authorList>
            <person name="Yu J."/>
            <person name="Hulse-Kemp A.M."/>
            <person name="Babiker E."/>
            <person name="Staton M."/>
        </authorList>
    </citation>
    <scope>NUCLEOTIDE SEQUENCE [LARGE SCALE GENOMIC DNA]</scope>
    <source>
        <strain evidence="2">cv. NJ 8807/NJ 8810</strain>
        <tissue evidence="1">Young leaf</tissue>
    </source>
</reference>
<organism evidence="1 2">
    <name type="scientific">Vaccinium darrowii</name>
    <dbReference type="NCBI Taxonomy" id="229202"/>
    <lineage>
        <taxon>Eukaryota</taxon>
        <taxon>Viridiplantae</taxon>
        <taxon>Streptophyta</taxon>
        <taxon>Embryophyta</taxon>
        <taxon>Tracheophyta</taxon>
        <taxon>Spermatophyta</taxon>
        <taxon>Magnoliopsida</taxon>
        <taxon>eudicotyledons</taxon>
        <taxon>Gunneridae</taxon>
        <taxon>Pentapetalae</taxon>
        <taxon>asterids</taxon>
        <taxon>Ericales</taxon>
        <taxon>Ericaceae</taxon>
        <taxon>Vaccinioideae</taxon>
        <taxon>Vaccinieae</taxon>
        <taxon>Vaccinium</taxon>
    </lineage>
</organism>
<dbReference type="EMBL" id="CM037158">
    <property type="protein sequence ID" value="KAH7850581.1"/>
    <property type="molecule type" value="Genomic_DNA"/>
</dbReference>
<proteinExistence type="predicted"/>
<accession>A0ACB7YAY5</accession>
<protein>
    <submittedName>
        <fullName evidence="1">Uncharacterized protein</fullName>
    </submittedName>
</protein>
<comment type="caution">
    <text evidence="1">The sequence shown here is derived from an EMBL/GenBank/DDBJ whole genome shotgun (WGS) entry which is preliminary data.</text>
</comment>
<gene>
    <name evidence="1" type="ORF">Vadar_000176</name>
</gene>
<keyword evidence="2" id="KW-1185">Reference proteome</keyword>
<sequence>MYQRLQNLWQNTRSVDDYTTEFFQLVGKTDLTETEDQQIARYVDGLHQQFQDELNMCDLYSVSDAHQRALSLERRNSRRLTAGNWNIVARTPTITALTTCTGNSLPMVQITAKTSTSGFKCFKCGEPGHHAVDCRKSDRTGKALFTDAEENQGDLSAEYDQMPTYDDGDEQDVATKPQVGEAANLLARAEMEEEIAESGIMFVLIGKEADKGFDGAWSLSFGSSGFAQNPVKYSMRSMA</sequence>
<evidence type="ECO:0000313" key="2">
    <source>
        <dbReference type="Proteomes" id="UP000828048"/>
    </source>
</evidence>
<dbReference type="Proteomes" id="UP000828048">
    <property type="component" value="Chromosome 8"/>
</dbReference>
<evidence type="ECO:0000313" key="1">
    <source>
        <dbReference type="EMBL" id="KAH7850581.1"/>
    </source>
</evidence>
<name>A0ACB7YAY5_9ERIC</name>